<dbReference type="Gene3D" id="3.40.50.300">
    <property type="entry name" value="P-loop containing nucleotide triphosphate hydrolases"/>
    <property type="match status" value="1"/>
</dbReference>
<dbReference type="RefSeq" id="WP_138790667.1">
    <property type="nucleotide sequence ID" value="NZ_JBHTGQ010000030.1"/>
</dbReference>
<dbReference type="EMBL" id="JBHTGQ010000030">
    <property type="protein sequence ID" value="MFC7750882.1"/>
    <property type="molecule type" value="Genomic_DNA"/>
</dbReference>
<dbReference type="InterPro" id="IPR017871">
    <property type="entry name" value="ABC_transporter-like_CS"/>
</dbReference>
<organism evidence="7 8">
    <name type="scientific">Paenibacillus thermoaerophilus</name>
    <dbReference type="NCBI Taxonomy" id="1215385"/>
    <lineage>
        <taxon>Bacteria</taxon>
        <taxon>Bacillati</taxon>
        <taxon>Bacillota</taxon>
        <taxon>Bacilli</taxon>
        <taxon>Bacillales</taxon>
        <taxon>Paenibacillaceae</taxon>
        <taxon>Paenibacillus</taxon>
    </lineage>
</organism>
<feature type="domain" description="ABC transporter" evidence="6">
    <location>
        <begin position="44"/>
        <end position="280"/>
    </location>
</feature>
<evidence type="ECO:0000313" key="7">
    <source>
        <dbReference type="EMBL" id="MFC7750882.1"/>
    </source>
</evidence>
<reference evidence="8" key="1">
    <citation type="journal article" date="2019" name="Int. J. Syst. Evol. Microbiol.">
        <title>The Global Catalogue of Microorganisms (GCM) 10K type strain sequencing project: providing services to taxonomists for standard genome sequencing and annotation.</title>
        <authorList>
            <consortium name="The Broad Institute Genomics Platform"/>
            <consortium name="The Broad Institute Genome Sequencing Center for Infectious Disease"/>
            <person name="Wu L."/>
            <person name="Ma J."/>
        </authorList>
    </citation>
    <scope>NUCLEOTIDE SEQUENCE [LARGE SCALE GENOMIC DNA]</scope>
    <source>
        <strain evidence="8">JCM 18657</strain>
    </source>
</reference>
<keyword evidence="1" id="KW-0813">Transport</keyword>
<evidence type="ECO:0000256" key="5">
    <source>
        <dbReference type="SAM" id="MobiDB-lite"/>
    </source>
</evidence>
<feature type="region of interest" description="Disordered" evidence="5">
    <location>
        <begin position="1"/>
        <end position="37"/>
    </location>
</feature>
<dbReference type="InterPro" id="IPR027417">
    <property type="entry name" value="P-loop_NTPase"/>
</dbReference>
<evidence type="ECO:0000256" key="3">
    <source>
        <dbReference type="ARBA" id="ARBA00022840"/>
    </source>
</evidence>
<dbReference type="Proteomes" id="UP001596528">
    <property type="component" value="Unassembled WGS sequence"/>
</dbReference>
<evidence type="ECO:0000259" key="6">
    <source>
        <dbReference type="PROSITE" id="PS50893"/>
    </source>
</evidence>
<feature type="region of interest" description="Disordered" evidence="5">
    <location>
        <begin position="284"/>
        <end position="326"/>
    </location>
</feature>
<dbReference type="PANTHER" id="PTHR42794">
    <property type="entry name" value="HEMIN IMPORT ATP-BINDING PROTEIN HMUV"/>
    <property type="match status" value="1"/>
</dbReference>
<keyword evidence="3 7" id="KW-0067">ATP-binding</keyword>
<dbReference type="InterPro" id="IPR003439">
    <property type="entry name" value="ABC_transporter-like_ATP-bd"/>
</dbReference>
<evidence type="ECO:0000313" key="8">
    <source>
        <dbReference type="Proteomes" id="UP001596528"/>
    </source>
</evidence>
<dbReference type="PROSITE" id="PS00211">
    <property type="entry name" value="ABC_TRANSPORTER_1"/>
    <property type="match status" value="1"/>
</dbReference>
<dbReference type="PANTHER" id="PTHR42794:SF1">
    <property type="entry name" value="HEMIN IMPORT ATP-BINDING PROTEIN HMUV"/>
    <property type="match status" value="1"/>
</dbReference>
<dbReference type="Pfam" id="PF00005">
    <property type="entry name" value="ABC_tran"/>
    <property type="match status" value="1"/>
</dbReference>
<comment type="caution">
    <text evidence="7">The sequence shown here is derived from an EMBL/GenBank/DDBJ whole genome shotgun (WGS) entry which is preliminary data.</text>
</comment>
<sequence>MNAIETAAGTRKRGGRAGTDGERAGAGGGRTGTGEASGAVSPCFSVRSLGYVSGGKTILRDISFDVYPGERLGVIGPNGSGKSTLLRLLSGHEPPSNGTVELLGRPIREYPRKRLARMLAVLQQEALPPVAYRVRETVGMGRFPHQNWLGGSDAAGEFAIDHAIRRLHLEHLQDRPLEKLSGGERQRVALAKAMAQEPQFVLLDEPTTYLDYGHQLALMDSLLEWQAERRLTIAAVLHDLNLAALYCDRLLVLHRGEAVACGRPEEVLDGELLRRVYGMEADVFPHPHTGRPQVLLPRPGLHGRPGSPLASSSGPEGAANERGGEP</sequence>
<keyword evidence="2" id="KW-0547">Nucleotide-binding</keyword>
<dbReference type="GO" id="GO:0005524">
    <property type="term" value="F:ATP binding"/>
    <property type="evidence" value="ECO:0007669"/>
    <property type="project" value="UniProtKB-KW"/>
</dbReference>
<evidence type="ECO:0000256" key="4">
    <source>
        <dbReference type="ARBA" id="ARBA00022967"/>
    </source>
</evidence>
<dbReference type="InterPro" id="IPR003593">
    <property type="entry name" value="AAA+_ATPase"/>
</dbReference>
<dbReference type="SUPFAM" id="SSF52540">
    <property type="entry name" value="P-loop containing nucleoside triphosphate hydrolases"/>
    <property type="match status" value="1"/>
</dbReference>
<evidence type="ECO:0000256" key="2">
    <source>
        <dbReference type="ARBA" id="ARBA00022741"/>
    </source>
</evidence>
<gene>
    <name evidence="7" type="ORF">ACFQWB_13225</name>
</gene>
<evidence type="ECO:0000256" key="1">
    <source>
        <dbReference type="ARBA" id="ARBA00022448"/>
    </source>
</evidence>
<keyword evidence="8" id="KW-1185">Reference proteome</keyword>
<dbReference type="CDD" id="cd03214">
    <property type="entry name" value="ABC_Iron-Siderophores_B12_Hemin"/>
    <property type="match status" value="1"/>
</dbReference>
<proteinExistence type="predicted"/>
<protein>
    <submittedName>
        <fullName evidence="7">ABC transporter ATP-binding protein</fullName>
    </submittedName>
</protein>
<dbReference type="PROSITE" id="PS50893">
    <property type="entry name" value="ABC_TRANSPORTER_2"/>
    <property type="match status" value="1"/>
</dbReference>
<name>A0ABW2V408_9BACL</name>
<accession>A0ABW2V408</accession>
<dbReference type="SMART" id="SM00382">
    <property type="entry name" value="AAA"/>
    <property type="match status" value="1"/>
</dbReference>
<keyword evidence="4" id="KW-1278">Translocase</keyword>